<comment type="similarity">
    <text evidence="1">Belongs to the ComF/GntX family.</text>
</comment>
<dbReference type="PANTHER" id="PTHR47505">
    <property type="entry name" value="DNA UTILIZATION PROTEIN YHGH"/>
    <property type="match status" value="1"/>
</dbReference>
<evidence type="ECO:0000313" key="3">
    <source>
        <dbReference type="EMBL" id="OHA90656.1"/>
    </source>
</evidence>
<reference evidence="3 4" key="1">
    <citation type="journal article" date="2016" name="Nat. Commun.">
        <title>Thousands of microbial genomes shed light on interconnected biogeochemical processes in an aquifer system.</title>
        <authorList>
            <person name="Anantharaman K."/>
            <person name="Brown C.T."/>
            <person name="Hug L.A."/>
            <person name="Sharon I."/>
            <person name="Castelle C.J."/>
            <person name="Probst A.J."/>
            <person name="Thomas B.C."/>
            <person name="Singh A."/>
            <person name="Wilkins M.J."/>
            <person name="Karaoz U."/>
            <person name="Brodie E.L."/>
            <person name="Williams K.H."/>
            <person name="Hubbard S.S."/>
            <person name="Banfield J.F."/>
        </authorList>
    </citation>
    <scope>NUCLEOTIDE SEQUENCE [LARGE SCALE GENOMIC DNA]</scope>
</reference>
<dbReference type="Proteomes" id="UP000178107">
    <property type="component" value="Unassembled WGS sequence"/>
</dbReference>
<comment type="caution">
    <text evidence="3">The sequence shown here is derived from an EMBL/GenBank/DDBJ whole genome shotgun (WGS) entry which is preliminary data.</text>
</comment>
<evidence type="ECO:0000259" key="2">
    <source>
        <dbReference type="Pfam" id="PF00156"/>
    </source>
</evidence>
<evidence type="ECO:0000256" key="1">
    <source>
        <dbReference type="ARBA" id="ARBA00008007"/>
    </source>
</evidence>
<dbReference type="AlphaFoldDB" id="A0A1G2T034"/>
<feature type="domain" description="Phosphoribosyltransferase" evidence="2">
    <location>
        <begin position="154"/>
        <end position="215"/>
    </location>
</feature>
<proteinExistence type="inferred from homology"/>
<dbReference type="InterPro" id="IPR029057">
    <property type="entry name" value="PRTase-like"/>
</dbReference>
<dbReference type="InterPro" id="IPR051910">
    <property type="entry name" value="ComF/GntX_DNA_util-trans"/>
</dbReference>
<gene>
    <name evidence="3" type="ORF">A2838_02985</name>
</gene>
<dbReference type="Pfam" id="PF00156">
    <property type="entry name" value="Pribosyltran"/>
    <property type="match status" value="1"/>
</dbReference>
<dbReference type="Gene3D" id="3.40.50.2020">
    <property type="match status" value="1"/>
</dbReference>
<protein>
    <recommendedName>
        <fullName evidence="2">Phosphoribosyltransferase domain-containing protein</fullName>
    </recommendedName>
</protein>
<dbReference type="EMBL" id="MHVH01000003">
    <property type="protein sequence ID" value="OHA90656.1"/>
    <property type="molecule type" value="Genomic_DNA"/>
</dbReference>
<sequence>MKILPFFIQSILNFVFPKNPKILVLEALSAEEIHKSLPAANGPEKSDVIALFNYSHPLVKEIVWEVKYGGNAILSARLGEILYDTIIQELEERNLLSESSRTILMPMPISGKRRFERGWNQAELLARAAKRSDAGNILKYVPGQLVKILHTESQTKTASKSERMKNLEGSMKVMNPLSVEGRLIVLVDDVVTTGSTFAEARRALKEAGAKKILCFAIAH</sequence>
<dbReference type="PANTHER" id="PTHR47505:SF1">
    <property type="entry name" value="DNA UTILIZATION PROTEIN YHGH"/>
    <property type="match status" value="1"/>
</dbReference>
<accession>A0A1G2T034</accession>
<organism evidence="3 4">
    <name type="scientific">Candidatus Zambryskibacteria bacterium RIFCSPHIGHO2_01_FULL_46_25</name>
    <dbReference type="NCBI Taxonomy" id="1802738"/>
    <lineage>
        <taxon>Bacteria</taxon>
        <taxon>Candidatus Zambryskiibacteriota</taxon>
    </lineage>
</organism>
<name>A0A1G2T034_9BACT</name>
<dbReference type="SUPFAM" id="SSF53271">
    <property type="entry name" value="PRTase-like"/>
    <property type="match status" value="1"/>
</dbReference>
<dbReference type="CDD" id="cd06223">
    <property type="entry name" value="PRTases_typeI"/>
    <property type="match status" value="1"/>
</dbReference>
<evidence type="ECO:0000313" key="4">
    <source>
        <dbReference type="Proteomes" id="UP000178107"/>
    </source>
</evidence>
<dbReference type="InterPro" id="IPR000836">
    <property type="entry name" value="PRTase_dom"/>
</dbReference>